<evidence type="ECO:0000313" key="6">
    <source>
        <dbReference type="Proteomes" id="UP001369815"/>
    </source>
</evidence>
<dbReference type="GO" id="GO:0005737">
    <property type="term" value="C:cytoplasm"/>
    <property type="evidence" value="ECO:0007669"/>
    <property type="project" value="TreeGrafter"/>
</dbReference>
<gene>
    <name evidence="5" type="ORF">Daesc_003464</name>
</gene>
<evidence type="ECO:0000256" key="4">
    <source>
        <dbReference type="ARBA" id="ARBA00022737"/>
    </source>
</evidence>
<evidence type="ECO:0000256" key="3">
    <source>
        <dbReference type="ARBA" id="ARBA00022679"/>
    </source>
</evidence>
<dbReference type="EMBL" id="JBANMG010000003">
    <property type="protein sequence ID" value="KAK6955820.1"/>
    <property type="molecule type" value="Genomic_DNA"/>
</dbReference>
<comment type="similarity">
    <text evidence="1">Belongs to the protein prenyltransferase subunit alpha family.</text>
</comment>
<evidence type="ECO:0000256" key="2">
    <source>
        <dbReference type="ARBA" id="ARBA00022602"/>
    </source>
</evidence>
<reference evidence="5 6" key="1">
    <citation type="journal article" date="2024" name="Front Chem Biol">
        <title>Unveiling the potential of Daldinia eschscholtzii MFLUCC 19-0629 through bioactivity and bioinformatics studies for enhanced sustainable agriculture production.</title>
        <authorList>
            <person name="Brooks S."/>
            <person name="Weaver J.A."/>
            <person name="Klomchit A."/>
            <person name="Alharthi S.A."/>
            <person name="Onlamun T."/>
            <person name="Nurani R."/>
            <person name="Vong T.K."/>
            <person name="Alberti F."/>
            <person name="Greco C."/>
        </authorList>
    </citation>
    <scope>NUCLEOTIDE SEQUENCE [LARGE SCALE GENOMIC DNA]</scope>
    <source>
        <strain evidence="5">MFLUCC 19-0629</strain>
    </source>
</reference>
<accession>A0AAX6MT25</accession>
<dbReference type="InterPro" id="IPR002088">
    <property type="entry name" value="Prenyl_trans_a"/>
</dbReference>
<dbReference type="PANTHER" id="PTHR11129:SF3">
    <property type="entry name" value="PROTEIN PRENYLTRANSFERASE ALPHA SUBUNIT REPEAT-CONTAINING PROTEIN 1"/>
    <property type="match status" value="1"/>
</dbReference>
<dbReference type="Gene3D" id="1.25.40.120">
    <property type="entry name" value="Protein prenylyltransferase"/>
    <property type="match status" value="1"/>
</dbReference>
<sequence length="337" mass="38747">MSRSLDKDLLAHLEADDHDEVYKDISTILTNLPENELLEIEFLGKSHPLQPGVNYLRDGPAVAIPKLRLAQAFFVARRLLQAYLECSIISNGEAMAATAVLLLMDPEHLTAANTRKRLLILSLETSDTAELALRREKQFVDSLLTSRLYRHAKSPTLWSHRRWLLHLFAIHDVGVDLHHDVKNMVMIAGIRHPRNYPAWHHARFLVDRDLRLASSIVTDVKEFCLKNHTDISGWSFLVYTISRIEDKEKRRMTSSSVFAEVLDITSSLRWVSESVWVFLRTIATVELISEQQLESFLAVNKKLASITPDNSSQWRTLDSARRWCQKYRPPLEDEMAD</sequence>
<comment type="caution">
    <text evidence="5">The sequence shown here is derived from an EMBL/GenBank/DDBJ whole genome shotgun (WGS) entry which is preliminary data.</text>
</comment>
<keyword evidence="2" id="KW-0637">Prenyltransferase</keyword>
<keyword evidence="3" id="KW-0808">Transferase</keyword>
<evidence type="ECO:0008006" key="7">
    <source>
        <dbReference type="Google" id="ProtNLM"/>
    </source>
</evidence>
<dbReference type="Pfam" id="PF01239">
    <property type="entry name" value="PPTA"/>
    <property type="match status" value="2"/>
</dbReference>
<evidence type="ECO:0000313" key="5">
    <source>
        <dbReference type="EMBL" id="KAK6955820.1"/>
    </source>
</evidence>
<dbReference type="Proteomes" id="UP001369815">
    <property type="component" value="Unassembled WGS sequence"/>
</dbReference>
<keyword evidence="6" id="KW-1185">Reference proteome</keyword>
<keyword evidence="4" id="KW-0677">Repeat</keyword>
<dbReference type="GO" id="GO:0008318">
    <property type="term" value="F:protein prenyltransferase activity"/>
    <property type="evidence" value="ECO:0007669"/>
    <property type="project" value="InterPro"/>
</dbReference>
<protein>
    <recommendedName>
        <fullName evidence="7">Protein prenyltransferase</fullName>
    </recommendedName>
</protein>
<dbReference type="AlphaFoldDB" id="A0AAX6MT25"/>
<dbReference type="SUPFAM" id="SSF48439">
    <property type="entry name" value="Protein prenylyltransferase"/>
    <property type="match status" value="1"/>
</dbReference>
<proteinExistence type="inferred from homology"/>
<dbReference type="PANTHER" id="PTHR11129">
    <property type="entry name" value="PROTEIN FARNESYLTRANSFERASE ALPHA SUBUNIT/RAB GERANYLGERANYL TRANSFERASE ALPHA SUBUNIT"/>
    <property type="match status" value="1"/>
</dbReference>
<name>A0AAX6MT25_9PEZI</name>
<evidence type="ECO:0000256" key="1">
    <source>
        <dbReference type="ARBA" id="ARBA00006734"/>
    </source>
</evidence>
<organism evidence="5 6">
    <name type="scientific">Daldinia eschscholtzii</name>
    <dbReference type="NCBI Taxonomy" id="292717"/>
    <lineage>
        <taxon>Eukaryota</taxon>
        <taxon>Fungi</taxon>
        <taxon>Dikarya</taxon>
        <taxon>Ascomycota</taxon>
        <taxon>Pezizomycotina</taxon>
        <taxon>Sordariomycetes</taxon>
        <taxon>Xylariomycetidae</taxon>
        <taxon>Xylariales</taxon>
        <taxon>Hypoxylaceae</taxon>
        <taxon>Daldinia</taxon>
    </lineage>
</organism>